<reference evidence="2" key="2">
    <citation type="submission" date="2015-01" db="EMBL/GenBank/DDBJ databases">
        <title>Evolutionary Origins and Diversification of the Mycorrhizal Mutualists.</title>
        <authorList>
            <consortium name="DOE Joint Genome Institute"/>
            <consortium name="Mycorrhizal Genomics Consortium"/>
            <person name="Kohler A."/>
            <person name="Kuo A."/>
            <person name="Nagy L.G."/>
            <person name="Floudas D."/>
            <person name="Copeland A."/>
            <person name="Barry K.W."/>
            <person name="Cichocki N."/>
            <person name="Veneault-Fourrey C."/>
            <person name="LaButti K."/>
            <person name="Lindquist E.A."/>
            <person name="Lipzen A."/>
            <person name="Lundell T."/>
            <person name="Morin E."/>
            <person name="Murat C."/>
            <person name="Riley R."/>
            <person name="Ohm R."/>
            <person name="Sun H."/>
            <person name="Tunlid A."/>
            <person name="Henrissat B."/>
            <person name="Grigoriev I.V."/>
            <person name="Hibbett D.S."/>
            <person name="Martin F."/>
        </authorList>
    </citation>
    <scope>NUCLEOTIDE SEQUENCE [LARGE SCALE GENOMIC DNA]</scope>
    <source>
        <strain evidence="2">ATCC 200175</strain>
    </source>
</reference>
<evidence type="ECO:0000313" key="2">
    <source>
        <dbReference type="Proteomes" id="UP000053647"/>
    </source>
</evidence>
<dbReference type="AlphaFoldDB" id="A0A0C9SRB8"/>
<keyword evidence="2" id="KW-1185">Reference proteome</keyword>
<dbReference type="HOGENOM" id="CLU_2606687_0_0_1"/>
<name>A0A0C9SRB8_PAXIN</name>
<dbReference type="EMBL" id="KN819409">
    <property type="protein sequence ID" value="KIJ10314.1"/>
    <property type="molecule type" value="Genomic_DNA"/>
</dbReference>
<dbReference type="Proteomes" id="UP000053647">
    <property type="component" value="Unassembled WGS sequence"/>
</dbReference>
<gene>
    <name evidence="1" type="ORF">PAXINDRAFT_16658</name>
</gene>
<proteinExistence type="predicted"/>
<evidence type="ECO:0000313" key="1">
    <source>
        <dbReference type="EMBL" id="KIJ10314.1"/>
    </source>
</evidence>
<organism evidence="1 2">
    <name type="scientific">Paxillus involutus ATCC 200175</name>
    <dbReference type="NCBI Taxonomy" id="664439"/>
    <lineage>
        <taxon>Eukaryota</taxon>
        <taxon>Fungi</taxon>
        <taxon>Dikarya</taxon>
        <taxon>Basidiomycota</taxon>
        <taxon>Agaricomycotina</taxon>
        <taxon>Agaricomycetes</taxon>
        <taxon>Agaricomycetidae</taxon>
        <taxon>Boletales</taxon>
        <taxon>Paxilineae</taxon>
        <taxon>Paxillaceae</taxon>
        <taxon>Paxillus</taxon>
    </lineage>
</organism>
<accession>A0A0C9SRB8</accession>
<protein>
    <submittedName>
        <fullName evidence="1">Uncharacterized protein</fullName>
    </submittedName>
</protein>
<sequence>MENSVDIVCQTFNQAQAATALKAEEERRVEEARLESIREAFKAEAKAQAEATFVEERRLWEVERHRLRALAGLETEERN</sequence>
<reference evidence="1 2" key="1">
    <citation type="submission" date="2014-06" db="EMBL/GenBank/DDBJ databases">
        <authorList>
            <consortium name="DOE Joint Genome Institute"/>
            <person name="Kuo A."/>
            <person name="Kohler A."/>
            <person name="Nagy L.G."/>
            <person name="Floudas D."/>
            <person name="Copeland A."/>
            <person name="Barry K.W."/>
            <person name="Cichocki N."/>
            <person name="Veneault-Fourrey C."/>
            <person name="LaButti K."/>
            <person name="Lindquist E.A."/>
            <person name="Lipzen A."/>
            <person name="Lundell T."/>
            <person name="Morin E."/>
            <person name="Murat C."/>
            <person name="Sun H."/>
            <person name="Tunlid A."/>
            <person name="Henrissat B."/>
            <person name="Grigoriev I.V."/>
            <person name="Hibbett D.S."/>
            <person name="Martin F."/>
            <person name="Nordberg H.P."/>
            <person name="Cantor M.N."/>
            <person name="Hua S.X."/>
        </authorList>
    </citation>
    <scope>NUCLEOTIDE SEQUENCE [LARGE SCALE GENOMIC DNA]</scope>
    <source>
        <strain evidence="1 2">ATCC 200175</strain>
    </source>
</reference>